<protein>
    <recommendedName>
        <fullName evidence="8">Peptidase A1 domain-containing protein</fullName>
    </recommendedName>
</protein>
<dbReference type="PANTHER" id="PTHR47967:SF69">
    <property type="entry name" value="ASPARTIC PROTEINASE NANA, CHLOROPLAST"/>
    <property type="match status" value="1"/>
</dbReference>
<comment type="similarity">
    <text evidence="1 7">Belongs to the peptidase A1 family.</text>
</comment>
<proteinExistence type="inferred from homology"/>
<dbReference type="Proteomes" id="UP000652761">
    <property type="component" value="Unassembled WGS sequence"/>
</dbReference>
<dbReference type="InterPro" id="IPR033121">
    <property type="entry name" value="PEPTIDASE_A1"/>
</dbReference>
<evidence type="ECO:0000313" key="9">
    <source>
        <dbReference type="EMBL" id="MQL80952.1"/>
    </source>
</evidence>
<dbReference type="GO" id="GO:0004190">
    <property type="term" value="F:aspartic-type endopeptidase activity"/>
    <property type="evidence" value="ECO:0007669"/>
    <property type="project" value="UniProtKB-KW"/>
</dbReference>
<dbReference type="EMBL" id="NMUH01000537">
    <property type="protein sequence ID" value="MQL80952.1"/>
    <property type="molecule type" value="Genomic_DNA"/>
</dbReference>
<dbReference type="InterPro" id="IPR001461">
    <property type="entry name" value="Aspartic_peptidase_A1"/>
</dbReference>
<evidence type="ECO:0000259" key="8">
    <source>
        <dbReference type="PROSITE" id="PS51767"/>
    </source>
</evidence>
<dbReference type="PANTHER" id="PTHR47967">
    <property type="entry name" value="OS07G0603500 PROTEIN-RELATED"/>
    <property type="match status" value="1"/>
</dbReference>
<keyword evidence="4 7" id="KW-0378">Hydrolase</keyword>
<dbReference type="InterPro" id="IPR051708">
    <property type="entry name" value="Plant_Aspart_Prot_A1"/>
</dbReference>
<evidence type="ECO:0000256" key="5">
    <source>
        <dbReference type="ARBA" id="ARBA00023180"/>
    </source>
</evidence>
<keyword evidence="10" id="KW-1185">Reference proteome</keyword>
<feature type="active site" evidence="6">
    <location>
        <position position="386"/>
    </location>
</feature>
<dbReference type="CDD" id="cd05476">
    <property type="entry name" value="pepsin_A_like_plant"/>
    <property type="match status" value="1"/>
</dbReference>
<dbReference type="PRINTS" id="PR00792">
    <property type="entry name" value="PEPSIN"/>
</dbReference>
<sequence length="517" mass="55704">MPFLNPRRGNLRSGFDPEGGGVLICPDDDTIAGAARCAAVGKVSNSMRWLVVSPVLLLVCVINGCLVTPSSCGAAPPGGGSMHLELIRKYGSGPNRTRLEYVMEMVRHDQLRAEMITERVAGRGRRRRAQDVSFAMPMSSAAYTGVGQYFVRFQVGTPPQQFLLLADTGSDLTWVKCRYRPCRRCRNPRGSGLFRAYQSSSFTAIRCLSQLCKNTLPFSLTKCPTTESPCLYDYGYVDGSSAQGIFASEAATMTLSNGSQEKLWGVVVGCTSSSAGSSFRPADGVLGLGYSPSSFTALAAARFGGKFSYCLVDHLSPKNATDYLVFGENAFHGRDGGRRRYAELVLDKQLEPSYAVRVAGISVGGNLLAISPAVWDSSKGGGVILDSGTSLTMLVEPAYRAVMAALRQSLTRYPRVVMKPFEFCFRWRRRGPGAFDKAAVPPLVVHLAGAGGGLVRLVPPVKSYVIDVADGVKCIGLLSSPWPGVSTIGNILQQNHLWEFDIANKRLGFEPSSCSLK</sequence>
<evidence type="ECO:0000256" key="7">
    <source>
        <dbReference type="RuleBase" id="RU000454"/>
    </source>
</evidence>
<dbReference type="OrthoDB" id="2747330at2759"/>
<evidence type="ECO:0000256" key="6">
    <source>
        <dbReference type="PIRSR" id="PIRSR601461-1"/>
    </source>
</evidence>
<dbReference type="InterPro" id="IPR032861">
    <property type="entry name" value="TAXi_N"/>
</dbReference>
<dbReference type="PROSITE" id="PS51767">
    <property type="entry name" value="PEPTIDASE_A1"/>
    <property type="match status" value="1"/>
</dbReference>
<dbReference type="PROSITE" id="PS00141">
    <property type="entry name" value="ASP_PROTEASE"/>
    <property type="match status" value="2"/>
</dbReference>
<organism evidence="9 10">
    <name type="scientific">Colocasia esculenta</name>
    <name type="common">Wild taro</name>
    <name type="synonym">Arum esculentum</name>
    <dbReference type="NCBI Taxonomy" id="4460"/>
    <lineage>
        <taxon>Eukaryota</taxon>
        <taxon>Viridiplantae</taxon>
        <taxon>Streptophyta</taxon>
        <taxon>Embryophyta</taxon>
        <taxon>Tracheophyta</taxon>
        <taxon>Spermatophyta</taxon>
        <taxon>Magnoliopsida</taxon>
        <taxon>Liliopsida</taxon>
        <taxon>Araceae</taxon>
        <taxon>Aroideae</taxon>
        <taxon>Colocasieae</taxon>
        <taxon>Colocasia</taxon>
    </lineage>
</organism>
<dbReference type="InterPro" id="IPR001969">
    <property type="entry name" value="Aspartic_peptidase_AS"/>
</dbReference>
<feature type="domain" description="Peptidase A1" evidence="8">
    <location>
        <begin position="149"/>
        <end position="510"/>
    </location>
</feature>
<dbReference type="SUPFAM" id="SSF50630">
    <property type="entry name" value="Acid proteases"/>
    <property type="match status" value="1"/>
</dbReference>
<dbReference type="InterPro" id="IPR032799">
    <property type="entry name" value="TAXi_C"/>
</dbReference>
<dbReference type="InterPro" id="IPR021109">
    <property type="entry name" value="Peptidase_aspartic_dom_sf"/>
</dbReference>
<name>A0A843U6F5_COLES</name>
<evidence type="ECO:0000256" key="2">
    <source>
        <dbReference type="ARBA" id="ARBA00022670"/>
    </source>
</evidence>
<comment type="caution">
    <text evidence="9">The sequence shown here is derived from an EMBL/GenBank/DDBJ whole genome shotgun (WGS) entry which is preliminary data.</text>
</comment>
<dbReference type="InterPro" id="IPR034161">
    <property type="entry name" value="Pepsin-like_plant"/>
</dbReference>
<evidence type="ECO:0000313" key="10">
    <source>
        <dbReference type="Proteomes" id="UP000652761"/>
    </source>
</evidence>
<dbReference type="AlphaFoldDB" id="A0A843U6F5"/>
<evidence type="ECO:0000256" key="3">
    <source>
        <dbReference type="ARBA" id="ARBA00022750"/>
    </source>
</evidence>
<gene>
    <name evidence="9" type="ORF">Taro_013415</name>
</gene>
<dbReference type="Gene3D" id="2.40.70.10">
    <property type="entry name" value="Acid Proteases"/>
    <property type="match status" value="2"/>
</dbReference>
<keyword evidence="5" id="KW-0325">Glycoprotein</keyword>
<evidence type="ECO:0000256" key="4">
    <source>
        <dbReference type="ARBA" id="ARBA00022801"/>
    </source>
</evidence>
<dbReference type="GO" id="GO:0006508">
    <property type="term" value="P:proteolysis"/>
    <property type="evidence" value="ECO:0007669"/>
    <property type="project" value="UniProtKB-KW"/>
</dbReference>
<dbReference type="Pfam" id="PF14541">
    <property type="entry name" value="TAXi_C"/>
    <property type="match status" value="1"/>
</dbReference>
<accession>A0A843U6F5</accession>
<reference evidence="9" key="1">
    <citation type="submission" date="2017-07" db="EMBL/GenBank/DDBJ databases">
        <title>Taro Niue Genome Assembly and Annotation.</title>
        <authorList>
            <person name="Atibalentja N."/>
            <person name="Keating K."/>
            <person name="Fields C.J."/>
        </authorList>
    </citation>
    <scope>NUCLEOTIDE SEQUENCE</scope>
    <source>
        <strain evidence="9">Niue_2</strain>
        <tissue evidence="9">Leaf</tissue>
    </source>
</reference>
<feature type="active site" evidence="6">
    <location>
        <position position="167"/>
    </location>
</feature>
<keyword evidence="2 7" id="KW-0645">Protease</keyword>
<keyword evidence="3 7" id="KW-0064">Aspartyl protease</keyword>
<dbReference type="FunFam" id="2.40.70.10:FF:000033">
    <property type="entry name" value="Aspartyl protease family protein"/>
    <property type="match status" value="1"/>
</dbReference>
<dbReference type="Pfam" id="PF14543">
    <property type="entry name" value="TAXi_N"/>
    <property type="match status" value="1"/>
</dbReference>
<evidence type="ECO:0000256" key="1">
    <source>
        <dbReference type="ARBA" id="ARBA00007447"/>
    </source>
</evidence>